<name>A0A843TJG1_COLES</name>
<dbReference type="EMBL" id="NMUH01000060">
    <property type="protein sequence ID" value="MQL70237.1"/>
    <property type="molecule type" value="Genomic_DNA"/>
</dbReference>
<dbReference type="AlphaFoldDB" id="A0A843TJG1"/>
<accession>A0A843TJG1</accession>
<evidence type="ECO:0000313" key="1">
    <source>
        <dbReference type="EMBL" id="MQL70237.1"/>
    </source>
</evidence>
<keyword evidence="2" id="KW-1185">Reference proteome</keyword>
<comment type="caution">
    <text evidence="1">The sequence shown here is derived from an EMBL/GenBank/DDBJ whole genome shotgun (WGS) entry which is preliminary data.</text>
</comment>
<dbReference type="Proteomes" id="UP000652761">
    <property type="component" value="Unassembled WGS sequence"/>
</dbReference>
<organism evidence="1 2">
    <name type="scientific">Colocasia esculenta</name>
    <name type="common">Wild taro</name>
    <name type="synonym">Arum esculentum</name>
    <dbReference type="NCBI Taxonomy" id="4460"/>
    <lineage>
        <taxon>Eukaryota</taxon>
        <taxon>Viridiplantae</taxon>
        <taxon>Streptophyta</taxon>
        <taxon>Embryophyta</taxon>
        <taxon>Tracheophyta</taxon>
        <taxon>Spermatophyta</taxon>
        <taxon>Magnoliopsida</taxon>
        <taxon>Liliopsida</taxon>
        <taxon>Araceae</taxon>
        <taxon>Aroideae</taxon>
        <taxon>Colocasieae</taxon>
        <taxon>Colocasia</taxon>
    </lineage>
</organism>
<protein>
    <submittedName>
        <fullName evidence="1">Uncharacterized protein</fullName>
    </submittedName>
</protein>
<sequence length="150" mass="16469">MYVVVCVLAESGGPAPIPEYLFSRVPQVLRRARHVCCARSVSRYMCTIEGTRAGVPKGARLGPAAVWFAGVVLVRLRCSLVCGYGAAIGPFVYDCGIERWFLCYVVWIGYWRHEPVVHSRMVASFLSDSCFATGCGSMNVPRSSRSLLSL</sequence>
<reference evidence="1" key="1">
    <citation type="submission" date="2017-07" db="EMBL/GenBank/DDBJ databases">
        <title>Taro Niue Genome Assembly and Annotation.</title>
        <authorList>
            <person name="Atibalentja N."/>
            <person name="Keating K."/>
            <person name="Fields C.J."/>
        </authorList>
    </citation>
    <scope>NUCLEOTIDE SEQUENCE</scope>
    <source>
        <strain evidence="1">Niue_2</strain>
        <tissue evidence="1">Leaf</tissue>
    </source>
</reference>
<evidence type="ECO:0000313" key="2">
    <source>
        <dbReference type="Proteomes" id="UP000652761"/>
    </source>
</evidence>
<gene>
    <name evidence="1" type="ORF">Taro_002526</name>
</gene>
<proteinExistence type="predicted"/>